<evidence type="ECO:0000256" key="6">
    <source>
        <dbReference type="ARBA" id="ARBA00023237"/>
    </source>
</evidence>
<dbReference type="GO" id="GO:0009279">
    <property type="term" value="C:cell outer membrane"/>
    <property type="evidence" value="ECO:0007669"/>
    <property type="project" value="UniProtKB-SubCell"/>
</dbReference>
<dbReference type="InterPro" id="IPR012910">
    <property type="entry name" value="Plug_dom"/>
</dbReference>
<dbReference type="STRING" id="926559.JoomaDRAFT_0644"/>
<dbReference type="Gene3D" id="2.60.40.1120">
    <property type="entry name" value="Carboxypeptidase-like, regulatory domain"/>
    <property type="match status" value="1"/>
</dbReference>
<organism evidence="10 11">
    <name type="scientific">Galbibacter orientalis DSM 19592</name>
    <dbReference type="NCBI Taxonomy" id="926559"/>
    <lineage>
        <taxon>Bacteria</taxon>
        <taxon>Pseudomonadati</taxon>
        <taxon>Bacteroidota</taxon>
        <taxon>Flavobacteriia</taxon>
        <taxon>Flavobacteriales</taxon>
        <taxon>Flavobacteriaceae</taxon>
        <taxon>Galbibacter</taxon>
    </lineage>
</organism>
<dbReference type="InterPro" id="IPR037066">
    <property type="entry name" value="Plug_dom_sf"/>
</dbReference>
<keyword evidence="6 7" id="KW-0998">Cell outer membrane</keyword>
<evidence type="ECO:0000256" key="2">
    <source>
        <dbReference type="ARBA" id="ARBA00022448"/>
    </source>
</evidence>
<dbReference type="InterPro" id="IPR036942">
    <property type="entry name" value="Beta-barrel_TonB_sf"/>
</dbReference>
<protein>
    <submittedName>
        <fullName evidence="10">TonB-linked outer membrane protein, SusC/RagA family</fullName>
    </submittedName>
</protein>
<dbReference type="eggNOG" id="COG1629">
    <property type="taxonomic scope" value="Bacteria"/>
</dbReference>
<keyword evidence="8" id="KW-0732">Signal</keyword>
<keyword evidence="2 7" id="KW-0813">Transport</keyword>
<dbReference type="EMBL" id="JH651379">
    <property type="protein sequence ID" value="EIJ37683.1"/>
    <property type="molecule type" value="Genomic_DNA"/>
</dbReference>
<name>I3C240_9FLAO</name>
<evidence type="ECO:0000313" key="11">
    <source>
        <dbReference type="Proteomes" id="UP000004690"/>
    </source>
</evidence>
<dbReference type="InterPro" id="IPR008969">
    <property type="entry name" value="CarboxyPept-like_regulatory"/>
</dbReference>
<evidence type="ECO:0000256" key="5">
    <source>
        <dbReference type="ARBA" id="ARBA00023136"/>
    </source>
</evidence>
<dbReference type="FunFam" id="2.170.130.10:FF:000008">
    <property type="entry name" value="SusC/RagA family TonB-linked outer membrane protein"/>
    <property type="match status" value="1"/>
</dbReference>
<dbReference type="InterPro" id="IPR023996">
    <property type="entry name" value="TonB-dep_OMP_SusC/RagA"/>
</dbReference>
<evidence type="ECO:0000256" key="1">
    <source>
        <dbReference type="ARBA" id="ARBA00004571"/>
    </source>
</evidence>
<dbReference type="SUPFAM" id="SSF49464">
    <property type="entry name" value="Carboxypeptidase regulatory domain-like"/>
    <property type="match status" value="1"/>
</dbReference>
<feature type="domain" description="TonB-dependent receptor plug" evidence="9">
    <location>
        <begin position="114"/>
        <end position="238"/>
    </location>
</feature>
<evidence type="ECO:0000313" key="10">
    <source>
        <dbReference type="EMBL" id="EIJ37683.1"/>
    </source>
</evidence>
<dbReference type="OrthoDB" id="9768177at2"/>
<evidence type="ECO:0000256" key="3">
    <source>
        <dbReference type="ARBA" id="ARBA00022452"/>
    </source>
</evidence>
<dbReference type="AlphaFoldDB" id="I3C240"/>
<keyword evidence="5 7" id="KW-0472">Membrane</keyword>
<proteinExistence type="inferred from homology"/>
<dbReference type="SUPFAM" id="SSF56935">
    <property type="entry name" value="Porins"/>
    <property type="match status" value="1"/>
</dbReference>
<feature type="signal peptide" evidence="8">
    <location>
        <begin position="1"/>
        <end position="23"/>
    </location>
</feature>
<dbReference type="Gene3D" id="2.170.130.10">
    <property type="entry name" value="TonB-dependent receptor, plug domain"/>
    <property type="match status" value="1"/>
</dbReference>
<keyword evidence="3 7" id="KW-1134">Transmembrane beta strand</keyword>
<evidence type="ECO:0000259" key="9">
    <source>
        <dbReference type="Pfam" id="PF07715"/>
    </source>
</evidence>
<comment type="subcellular location">
    <subcellularLocation>
        <location evidence="1 7">Cell outer membrane</location>
        <topology evidence="1 7">Multi-pass membrane protein</topology>
    </subcellularLocation>
</comment>
<dbReference type="NCBIfam" id="TIGR04057">
    <property type="entry name" value="SusC_RagA_signa"/>
    <property type="match status" value="1"/>
</dbReference>
<dbReference type="Pfam" id="PF13715">
    <property type="entry name" value="CarbopepD_reg_2"/>
    <property type="match status" value="1"/>
</dbReference>
<dbReference type="InterPro" id="IPR023997">
    <property type="entry name" value="TonB-dep_OMP_SusC/RagA_CS"/>
</dbReference>
<dbReference type="HOGENOM" id="CLU_004317_0_2_10"/>
<gene>
    <name evidence="10" type="ORF">JoomaDRAFT_0644</name>
</gene>
<keyword evidence="4 7" id="KW-0812">Transmembrane</keyword>
<evidence type="ECO:0000256" key="8">
    <source>
        <dbReference type="SAM" id="SignalP"/>
    </source>
</evidence>
<reference evidence="10 11" key="1">
    <citation type="submission" date="2012-02" db="EMBL/GenBank/DDBJ databases">
        <title>Improved High-Quality Draft genome of Joostella marina DSM 19592.</title>
        <authorList>
            <consortium name="US DOE Joint Genome Institute (JGI-PGF)"/>
            <person name="Lucas S."/>
            <person name="Copeland A."/>
            <person name="Lapidus A."/>
            <person name="Bruce D."/>
            <person name="Goodwin L."/>
            <person name="Pitluck S."/>
            <person name="Peters L."/>
            <person name="Chertkov O."/>
            <person name="Ovchinnikova G."/>
            <person name="Kyrpides N."/>
            <person name="Mavromatis K."/>
            <person name="Detter J.C."/>
            <person name="Han C."/>
            <person name="Land M."/>
            <person name="Hauser L."/>
            <person name="Markowitz V."/>
            <person name="Cheng J.-F."/>
            <person name="Hugenholtz P."/>
            <person name="Woyke T."/>
            <person name="Wu D."/>
            <person name="Tindall B."/>
            <person name="Brambilla E."/>
            <person name="Klenk H.-P."/>
            <person name="Eisen J.A."/>
        </authorList>
    </citation>
    <scope>NUCLEOTIDE SEQUENCE [LARGE SCALE GENOMIC DNA]</scope>
    <source>
        <strain evidence="10 11">DSM 19592</strain>
    </source>
</reference>
<evidence type="ECO:0000256" key="4">
    <source>
        <dbReference type="ARBA" id="ARBA00022692"/>
    </source>
</evidence>
<dbReference type="Proteomes" id="UP000004690">
    <property type="component" value="Unassembled WGS sequence"/>
</dbReference>
<keyword evidence="11" id="KW-1185">Reference proteome</keyword>
<sequence length="1000" mass="108315">MKNNLIKGLALVGAFLCFSMAKAQTVSGTVSDATGPLPGANVLVKGTSNGTQTDFDGNYTLDNVDATATLVFSYVGFTSKEVAVNGQSTINATLTEDAQALDEVVVIGYGTTTKKDATGAVETVKAEDFNKGVVTSPDQLIQGRVAGVQITQSSGEPGGASNIRIRGTSSIRAGNDPLVVVDGIPLGGGGGAGSDIGLGRQSARNPLSFINPNDIASMDVLKDASATAIYGSRGANGVIIITTKKGKIGKPQINFNTSVQFGTISKEYDLIEANEYPSIAASVGNTNPDLGARIDPFESILRTSFTQQHDFSYGAASESGNYRFSIGYLDQEGIIKGTGQQRYSGNVNITQRAFNDIVTFDSSIIYSYIRDDGEAISDNVGAEGDLLSSALRWNPTRPFYNTDGTYNQPSDNQRNPLALLDYYEDNTETSRILANFGTTIKITDGLKYKLNIGVGRNESTRRAATSSLLNTNNTLGRGIASYEDNYNFNKLFEHTLSYKKDLSDNFNLDAVIGYSYQSFEAKGNRMVGRDFSVTDQDIYIKDIGYAATIQPTEVSGYFNPSFELQSFFGRANINYKSKYLLTATLRADGSSKFGENNQYGYFPSVGAAWRLTEEGFLPEAISEFKLRGSWGITGNQEFPAGSAQTQFGPTGDGTALQQDNVANPNLQWESVAQWGIGFDYGFLNNRIKGSVDYFNRTTNDLLFRLPAIQPAPNVNYWTNFDDIEVLNSGFEFSINAGIIETEDFTFDVSYNMAFLENKIKNVSNQFPLGIPTGEINGRSLSGQRAQLLYDNQPLYEFYLPIFEGYDAAGLPIYKDTNGDGVVNPNFDGPGGASDRDFVGDPNPDITIGIALNARYKNFDMGANLNGAYGHQIFDNTNAALFYKGAVTSGDNATYQEVNSGAAETGGGPFLSTKDLQSGDFLRLNNLTVGYTLDSQSISTNWIQSLRFYVTGQNLFVITPYDGFDPEVNTNKEVDGVPSFGIDYTSYPRSRGFVIGLNANF</sequence>
<accession>I3C240</accession>
<dbReference type="RefSeq" id="WP_008610706.1">
    <property type="nucleotide sequence ID" value="NZ_JH651379.1"/>
</dbReference>
<feature type="chain" id="PRO_5003668699" evidence="8">
    <location>
        <begin position="24"/>
        <end position="1000"/>
    </location>
</feature>
<dbReference type="InterPro" id="IPR039426">
    <property type="entry name" value="TonB-dep_rcpt-like"/>
</dbReference>
<dbReference type="Gene3D" id="2.40.170.20">
    <property type="entry name" value="TonB-dependent receptor, beta-barrel domain"/>
    <property type="match status" value="1"/>
</dbReference>
<dbReference type="NCBIfam" id="TIGR04056">
    <property type="entry name" value="OMP_RagA_SusC"/>
    <property type="match status" value="1"/>
</dbReference>
<evidence type="ECO:0000256" key="7">
    <source>
        <dbReference type="PROSITE-ProRule" id="PRU01360"/>
    </source>
</evidence>
<dbReference type="PROSITE" id="PS52016">
    <property type="entry name" value="TONB_DEPENDENT_REC_3"/>
    <property type="match status" value="1"/>
</dbReference>
<dbReference type="Pfam" id="PF07715">
    <property type="entry name" value="Plug"/>
    <property type="match status" value="1"/>
</dbReference>
<comment type="similarity">
    <text evidence="7">Belongs to the TonB-dependent receptor family.</text>
</comment>